<dbReference type="RefSeq" id="WP_323575417.1">
    <property type="nucleotide sequence ID" value="NZ_JAYGJQ010000001.1"/>
</dbReference>
<keyword evidence="3" id="KW-1185">Reference proteome</keyword>
<name>A0ABU5VS10_9BACT</name>
<comment type="caution">
    <text evidence="2">The sequence shown here is derived from an EMBL/GenBank/DDBJ whole genome shotgun (WGS) entry which is preliminary data.</text>
</comment>
<reference evidence="2 3" key="1">
    <citation type="submission" date="2023-11" db="EMBL/GenBank/DDBJ databases">
        <title>A Novel Polar Bacteriovorax (B. antarcticus) Isolated from the Biocrust in Antarctica.</title>
        <authorList>
            <person name="Mun W."/>
            <person name="Choi S.Y."/>
            <person name="Mitchell R.J."/>
        </authorList>
    </citation>
    <scope>NUCLEOTIDE SEQUENCE [LARGE SCALE GENOMIC DNA]</scope>
    <source>
        <strain evidence="2 3">PP10</strain>
    </source>
</reference>
<dbReference type="EMBL" id="JAYGJQ010000001">
    <property type="protein sequence ID" value="MEA9355786.1"/>
    <property type="molecule type" value="Genomic_DNA"/>
</dbReference>
<proteinExistence type="predicted"/>
<feature type="region of interest" description="Disordered" evidence="1">
    <location>
        <begin position="1"/>
        <end position="57"/>
    </location>
</feature>
<evidence type="ECO:0000313" key="2">
    <source>
        <dbReference type="EMBL" id="MEA9355786.1"/>
    </source>
</evidence>
<accession>A0ABU5VS10</accession>
<dbReference type="Proteomes" id="UP001302274">
    <property type="component" value="Unassembled WGS sequence"/>
</dbReference>
<gene>
    <name evidence="2" type="ORF">SHI21_06225</name>
</gene>
<sequence>MRESDKGMKGDHRNISDPTADRKDFIKHVAENAAKEEKKENRESKDSSKEKANNQKH</sequence>
<organism evidence="2 3">
    <name type="scientific">Bacteriovorax antarcticus</name>
    <dbReference type="NCBI Taxonomy" id="3088717"/>
    <lineage>
        <taxon>Bacteria</taxon>
        <taxon>Pseudomonadati</taxon>
        <taxon>Bdellovibrionota</taxon>
        <taxon>Bacteriovoracia</taxon>
        <taxon>Bacteriovoracales</taxon>
        <taxon>Bacteriovoracaceae</taxon>
        <taxon>Bacteriovorax</taxon>
    </lineage>
</organism>
<protein>
    <submittedName>
        <fullName evidence="2">Uncharacterized protein</fullName>
    </submittedName>
</protein>
<evidence type="ECO:0000313" key="3">
    <source>
        <dbReference type="Proteomes" id="UP001302274"/>
    </source>
</evidence>
<evidence type="ECO:0000256" key="1">
    <source>
        <dbReference type="SAM" id="MobiDB-lite"/>
    </source>
</evidence>